<sequence length="70" mass="8346">MEWLTPDEPVEKMDLRTSKVQREHSHTNNKCYPKQRSDAEQNYSRWNMEQDLPCIAEEPIKEALPKTTEN</sequence>
<protein>
    <submittedName>
        <fullName evidence="2">Uncharacterized protein</fullName>
    </submittedName>
</protein>
<dbReference type="AlphaFoldDB" id="A0AAV4W8W5"/>
<comment type="caution">
    <text evidence="2">The sequence shown here is derived from an EMBL/GenBank/DDBJ whole genome shotgun (WGS) entry which is preliminary data.</text>
</comment>
<proteinExistence type="predicted"/>
<name>A0AAV4W8W5_CAEEX</name>
<accession>A0AAV4W8W5</accession>
<evidence type="ECO:0000256" key="1">
    <source>
        <dbReference type="SAM" id="MobiDB-lite"/>
    </source>
</evidence>
<dbReference type="EMBL" id="BPLR01015865">
    <property type="protein sequence ID" value="GIY79251.1"/>
    <property type="molecule type" value="Genomic_DNA"/>
</dbReference>
<keyword evidence="3" id="KW-1185">Reference proteome</keyword>
<organism evidence="2 3">
    <name type="scientific">Caerostris extrusa</name>
    <name type="common">Bark spider</name>
    <name type="synonym">Caerostris bankana</name>
    <dbReference type="NCBI Taxonomy" id="172846"/>
    <lineage>
        <taxon>Eukaryota</taxon>
        <taxon>Metazoa</taxon>
        <taxon>Ecdysozoa</taxon>
        <taxon>Arthropoda</taxon>
        <taxon>Chelicerata</taxon>
        <taxon>Arachnida</taxon>
        <taxon>Araneae</taxon>
        <taxon>Araneomorphae</taxon>
        <taxon>Entelegynae</taxon>
        <taxon>Araneoidea</taxon>
        <taxon>Araneidae</taxon>
        <taxon>Caerostris</taxon>
    </lineage>
</organism>
<evidence type="ECO:0000313" key="2">
    <source>
        <dbReference type="EMBL" id="GIY79251.1"/>
    </source>
</evidence>
<gene>
    <name evidence="2" type="ORF">CEXT_711661</name>
</gene>
<reference evidence="2 3" key="1">
    <citation type="submission" date="2021-06" db="EMBL/GenBank/DDBJ databases">
        <title>Caerostris extrusa draft genome.</title>
        <authorList>
            <person name="Kono N."/>
            <person name="Arakawa K."/>
        </authorList>
    </citation>
    <scope>NUCLEOTIDE SEQUENCE [LARGE SCALE GENOMIC DNA]</scope>
</reference>
<dbReference type="Proteomes" id="UP001054945">
    <property type="component" value="Unassembled WGS sequence"/>
</dbReference>
<evidence type="ECO:0000313" key="3">
    <source>
        <dbReference type="Proteomes" id="UP001054945"/>
    </source>
</evidence>
<feature type="region of interest" description="Disordered" evidence="1">
    <location>
        <begin position="18"/>
        <end position="39"/>
    </location>
</feature>